<dbReference type="FunFam" id="1.10.472.10:FF:000032">
    <property type="entry name" value="G2/mitotic-specific cyclin-1"/>
    <property type="match status" value="1"/>
</dbReference>
<keyword evidence="9" id="KW-1185">Reference proteome</keyword>
<evidence type="ECO:0000256" key="4">
    <source>
        <dbReference type="ARBA" id="ARBA00023306"/>
    </source>
</evidence>
<dbReference type="GO" id="GO:0044772">
    <property type="term" value="P:mitotic cell cycle phase transition"/>
    <property type="evidence" value="ECO:0007669"/>
    <property type="project" value="InterPro"/>
</dbReference>
<protein>
    <submittedName>
        <fullName evidence="8">Uncharacterized protein</fullName>
    </submittedName>
</protein>
<comment type="similarity">
    <text evidence="1">Belongs to the cyclin family. Cyclin AB subfamily.</text>
</comment>
<dbReference type="SMART" id="SM01332">
    <property type="entry name" value="Cyclin_C"/>
    <property type="match status" value="1"/>
</dbReference>
<dbReference type="CDD" id="cd20511">
    <property type="entry name" value="CYCLIN_AtCycB-like_rpt2"/>
    <property type="match status" value="1"/>
</dbReference>
<dbReference type="Pfam" id="PF02984">
    <property type="entry name" value="Cyclin_C"/>
    <property type="match status" value="1"/>
</dbReference>
<dbReference type="GO" id="GO:0051301">
    <property type="term" value="P:cell division"/>
    <property type="evidence" value="ECO:0007669"/>
    <property type="project" value="UniProtKB-KW"/>
</dbReference>
<dbReference type="Gene3D" id="1.10.472.10">
    <property type="entry name" value="Cyclin-like"/>
    <property type="match status" value="2"/>
</dbReference>
<dbReference type="CDD" id="cd20567">
    <property type="entry name" value="CYCLIN_AtCycB-like_rpt1"/>
    <property type="match status" value="1"/>
</dbReference>
<dbReference type="InterPro" id="IPR036915">
    <property type="entry name" value="Cyclin-like_sf"/>
</dbReference>
<evidence type="ECO:0000259" key="7">
    <source>
        <dbReference type="SMART" id="SM01332"/>
    </source>
</evidence>
<dbReference type="AlphaFoldDB" id="A0A0D2QNR9"/>
<keyword evidence="4" id="KW-0131">Cell cycle</keyword>
<dbReference type="InterPro" id="IPR048258">
    <property type="entry name" value="Cyclins_cyclin-box"/>
</dbReference>
<dbReference type="OrthoDB" id="5590282at2759"/>
<evidence type="ECO:0000313" key="9">
    <source>
        <dbReference type="Proteomes" id="UP000032304"/>
    </source>
</evidence>
<dbReference type="InterPro" id="IPR006671">
    <property type="entry name" value="Cyclin_N"/>
</dbReference>
<dbReference type="PIRSF" id="PIRSF001771">
    <property type="entry name" value="Cyclin_A_B_D_E"/>
    <property type="match status" value="1"/>
</dbReference>
<feature type="domain" description="Cyclin-like" evidence="6">
    <location>
        <begin position="212"/>
        <end position="296"/>
    </location>
</feature>
<dbReference type="Proteomes" id="UP000032304">
    <property type="component" value="Chromosome 9"/>
</dbReference>
<dbReference type="Gramene" id="KJB59692">
    <property type="protein sequence ID" value="KJB59692"/>
    <property type="gene ID" value="B456_009G267700"/>
</dbReference>
<dbReference type="InterPro" id="IPR013763">
    <property type="entry name" value="Cyclin-like_dom"/>
</dbReference>
<evidence type="ECO:0000256" key="1">
    <source>
        <dbReference type="ARBA" id="ARBA00006955"/>
    </source>
</evidence>
<dbReference type="PANTHER" id="PTHR10177">
    <property type="entry name" value="CYCLINS"/>
    <property type="match status" value="1"/>
</dbReference>
<reference evidence="8 9" key="1">
    <citation type="journal article" date="2012" name="Nature">
        <title>Repeated polyploidization of Gossypium genomes and the evolution of spinnable cotton fibres.</title>
        <authorList>
            <person name="Paterson A.H."/>
            <person name="Wendel J.F."/>
            <person name="Gundlach H."/>
            <person name="Guo H."/>
            <person name="Jenkins J."/>
            <person name="Jin D."/>
            <person name="Llewellyn D."/>
            <person name="Showmaker K.C."/>
            <person name="Shu S."/>
            <person name="Udall J."/>
            <person name="Yoo M.J."/>
            <person name="Byers R."/>
            <person name="Chen W."/>
            <person name="Doron-Faigenboim A."/>
            <person name="Duke M.V."/>
            <person name="Gong L."/>
            <person name="Grimwood J."/>
            <person name="Grover C."/>
            <person name="Grupp K."/>
            <person name="Hu G."/>
            <person name="Lee T.H."/>
            <person name="Li J."/>
            <person name="Lin L."/>
            <person name="Liu T."/>
            <person name="Marler B.S."/>
            <person name="Page J.T."/>
            <person name="Roberts A.W."/>
            <person name="Romanel E."/>
            <person name="Sanders W.S."/>
            <person name="Szadkowski E."/>
            <person name="Tan X."/>
            <person name="Tang H."/>
            <person name="Xu C."/>
            <person name="Wang J."/>
            <person name="Wang Z."/>
            <person name="Zhang D."/>
            <person name="Zhang L."/>
            <person name="Ashrafi H."/>
            <person name="Bedon F."/>
            <person name="Bowers J.E."/>
            <person name="Brubaker C.L."/>
            <person name="Chee P.W."/>
            <person name="Das S."/>
            <person name="Gingle A.R."/>
            <person name="Haigler C.H."/>
            <person name="Harker D."/>
            <person name="Hoffmann L.V."/>
            <person name="Hovav R."/>
            <person name="Jones D.C."/>
            <person name="Lemke C."/>
            <person name="Mansoor S."/>
            <person name="ur Rahman M."/>
            <person name="Rainville L.N."/>
            <person name="Rambani A."/>
            <person name="Reddy U.K."/>
            <person name="Rong J.K."/>
            <person name="Saranga Y."/>
            <person name="Scheffler B.E."/>
            <person name="Scheffler J.A."/>
            <person name="Stelly D.M."/>
            <person name="Triplett B.A."/>
            <person name="Van Deynze A."/>
            <person name="Vaslin M.F."/>
            <person name="Waghmare V.N."/>
            <person name="Walford S.A."/>
            <person name="Wright R.J."/>
            <person name="Zaki E.A."/>
            <person name="Zhang T."/>
            <person name="Dennis E.S."/>
            <person name="Mayer K.F."/>
            <person name="Peterson D.G."/>
            <person name="Rokhsar D.S."/>
            <person name="Wang X."/>
            <person name="Schmutz J."/>
        </authorList>
    </citation>
    <scope>NUCLEOTIDE SEQUENCE [LARGE SCALE GENOMIC DNA]</scope>
</reference>
<dbReference type="EMBL" id="CM001748">
    <property type="protein sequence ID" value="KJB59698.1"/>
    <property type="molecule type" value="Genomic_DNA"/>
</dbReference>
<keyword evidence="3 5" id="KW-0195">Cyclin</keyword>
<feature type="domain" description="Cyclin-like" evidence="6">
    <location>
        <begin position="309"/>
        <end position="391"/>
    </location>
</feature>
<gene>
    <name evidence="8" type="ORF">B456_009G267700</name>
</gene>
<dbReference type="GO" id="GO:0016538">
    <property type="term" value="F:cyclin-dependent protein serine/threonine kinase regulator activity"/>
    <property type="evidence" value="ECO:0007669"/>
    <property type="project" value="InterPro"/>
</dbReference>
<dbReference type="KEGG" id="gra:105769994"/>
<dbReference type="STRING" id="29730.A0A0D2QNR9"/>
<organism evidence="8 9">
    <name type="scientific">Gossypium raimondii</name>
    <name type="common">Peruvian cotton</name>
    <name type="synonym">Gossypium klotzschianum subsp. raimondii</name>
    <dbReference type="NCBI Taxonomy" id="29730"/>
    <lineage>
        <taxon>Eukaryota</taxon>
        <taxon>Viridiplantae</taxon>
        <taxon>Streptophyta</taxon>
        <taxon>Embryophyta</taxon>
        <taxon>Tracheophyta</taxon>
        <taxon>Spermatophyta</taxon>
        <taxon>Magnoliopsida</taxon>
        <taxon>eudicotyledons</taxon>
        <taxon>Gunneridae</taxon>
        <taxon>Pentapetalae</taxon>
        <taxon>rosids</taxon>
        <taxon>malvids</taxon>
        <taxon>Malvales</taxon>
        <taxon>Malvaceae</taxon>
        <taxon>Malvoideae</taxon>
        <taxon>Gossypium</taxon>
    </lineage>
</organism>
<feature type="domain" description="Cyclin C-terminal" evidence="7">
    <location>
        <begin position="305"/>
        <end position="422"/>
    </location>
</feature>
<dbReference type="SUPFAM" id="SSF47954">
    <property type="entry name" value="Cyclin-like"/>
    <property type="match status" value="2"/>
</dbReference>
<evidence type="ECO:0000259" key="6">
    <source>
        <dbReference type="SMART" id="SM00385"/>
    </source>
</evidence>
<dbReference type="Gramene" id="KJB59698">
    <property type="protein sequence ID" value="KJB59698"/>
    <property type="gene ID" value="B456_009G267700"/>
</dbReference>
<evidence type="ECO:0000256" key="2">
    <source>
        <dbReference type="ARBA" id="ARBA00022618"/>
    </source>
</evidence>
<dbReference type="InterPro" id="IPR004367">
    <property type="entry name" value="Cyclin_C-dom"/>
</dbReference>
<dbReference type="InterPro" id="IPR046965">
    <property type="entry name" value="Cyclin_A/B-like"/>
</dbReference>
<evidence type="ECO:0000256" key="3">
    <source>
        <dbReference type="ARBA" id="ARBA00023127"/>
    </source>
</evidence>
<evidence type="ECO:0000256" key="5">
    <source>
        <dbReference type="RuleBase" id="RU000383"/>
    </source>
</evidence>
<accession>A0A0D2QNR9</accession>
<dbReference type="InterPro" id="IPR039361">
    <property type="entry name" value="Cyclin"/>
</dbReference>
<dbReference type="eggNOG" id="KOG0653">
    <property type="taxonomic scope" value="Eukaryota"/>
</dbReference>
<evidence type="ECO:0000313" key="8">
    <source>
        <dbReference type="EMBL" id="KJB59692.1"/>
    </source>
</evidence>
<dbReference type="GO" id="GO:0010332">
    <property type="term" value="P:response to gamma radiation"/>
    <property type="evidence" value="ECO:0007669"/>
    <property type="project" value="UniProtKB-ARBA"/>
</dbReference>
<dbReference type="SMART" id="SM00385">
    <property type="entry name" value="CYCLIN"/>
    <property type="match status" value="2"/>
</dbReference>
<dbReference type="PROSITE" id="PS00292">
    <property type="entry name" value="CYCLINS"/>
    <property type="match status" value="1"/>
</dbReference>
<dbReference type="Pfam" id="PF00134">
    <property type="entry name" value="Cyclin_N"/>
    <property type="match status" value="1"/>
</dbReference>
<sequence>MSVSDENNPGVIGASRYQGGLHAGERGKLVAATGQNRRALSTINRNLIEGPPFPCAVSKRPLSERNAVCDKIPPIPQHRPITRKFAAQMANKQQMEPEEIKKPIQSVPDSNEDCSIIDVDNSDVPMFVQHTEAMMEEIERMQEVEMEDVDDDDDDPLVDIDNCDKTNPLAVVEYIDDLYQFYKKAECTGCVPPNYMEQQYDINQRMRGILIDWLVEVHYKFELMEETLYLTINLIDRFLAVKQIARKKLQLVGVTAMLLACKYEEVSVPVIEDLVLISDKAYSRQEVLDMEKLMINTLQFNLSVPTPYVFMRRFLKAAQSNKKLELLSFFMIELCLVEYEMLRFPPSLLAAAAIFTAQCSLSGCKYWSKTSEWYTTYSEEQLMECSRMMVRFHQKAGTGKLTGVQRKYSTSKYGYAAKIEAPTFLLES</sequence>
<name>A0A0D2QNR9_GOSRA</name>
<keyword evidence="2" id="KW-0132">Cell division</keyword>
<dbReference type="EMBL" id="CM001748">
    <property type="protein sequence ID" value="KJB59692.1"/>
    <property type="molecule type" value="Genomic_DNA"/>
</dbReference>
<proteinExistence type="inferred from homology"/>